<evidence type="ECO:0000256" key="2">
    <source>
        <dbReference type="ARBA" id="ARBA00022490"/>
    </source>
</evidence>
<dbReference type="GO" id="GO:0000387">
    <property type="term" value="P:spliceosomal snRNP assembly"/>
    <property type="evidence" value="ECO:0007669"/>
    <property type="project" value="UniProtKB-UniRule"/>
</dbReference>
<comment type="subcellular location">
    <subcellularLocation>
        <location evidence="1">Cytoplasm</location>
    </subcellularLocation>
</comment>
<evidence type="ECO:0000256" key="6">
    <source>
        <dbReference type="ARBA" id="ARBA00047179"/>
    </source>
</evidence>
<comment type="function">
    <text evidence="7">The SMN complex catalyzes the assembly of small nuclear ribonucleoproteins (snRNPs), the building blocks of the spliceosome, and thereby plays an important role in the splicing of cellular pre-mRNAs.</text>
</comment>
<evidence type="ECO:0000313" key="8">
    <source>
        <dbReference type="RefSeq" id="XP_016984476.1"/>
    </source>
</evidence>
<keyword evidence="2 7" id="KW-0963">Cytoplasm</keyword>
<dbReference type="OrthoDB" id="428895at2759"/>
<dbReference type="RefSeq" id="XP_016984476.1">
    <property type="nucleotide sequence ID" value="XM_017128987.1"/>
</dbReference>
<name>A0A6P4FG35_DRORH</name>
<dbReference type="RefSeq" id="XP_016984476.2">
    <property type="nucleotide sequence ID" value="XM_017128987.2"/>
</dbReference>
<keyword evidence="3 7" id="KW-0507">mRNA processing</keyword>
<evidence type="ECO:0000256" key="3">
    <source>
        <dbReference type="ARBA" id="ARBA00022664"/>
    </source>
</evidence>
<evidence type="ECO:0000256" key="7">
    <source>
        <dbReference type="PIRNR" id="PIRNR038038"/>
    </source>
</evidence>
<dbReference type="GO" id="GO:0000245">
    <property type="term" value="P:spliceosomal complex assembly"/>
    <property type="evidence" value="ECO:0007669"/>
    <property type="project" value="UniProtKB-UniRule"/>
</dbReference>
<gene>
    <name evidence="8" type="primary">LOC108048386</name>
</gene>
<evidence type="ECO:0000256" key="4">
    <source>
        <dbReference type="ARBA" id="ARBA00023187"/>
    </source>
</evidence>
<evidence type="ECO:0000256" key="1">
    <source>
        <dbReference type="ARBA" id="ARBA00004496"/>
    </source>
</evidence>
<organism evidence="8">
    <name type="scientific">Drosophila rhopaloa</name>
    <name type="common">Fruit fly</name>
    <dbReference type="NCBI Taxonomy" id="1041015"/>
    <lineage>
        <taxon>Eukaryota</taxon>
        <taxon>Metazoa</taxon>
        <taxon>Ecdysozoa</taxon>
        <taxon>Arthropoda</taxon>
        <taxon>Hexapoda</taxon>
        <taxon>Insecta</taxon>
        <taxon>Pterygota</taxon>
        <taxon>Neoptera</taxon>
        <taxon>Endopterygota</taxon>
        <taxon>Diptera</taxon>
        <taxon>Brachycera</taxon>
        <taxon>Muscomorpha</taxon>
        <taxon>Ephydroidea</taxon>
        <taxon>Drosophilidae</taxon>
        <taxon>Drosophila</taxon>
        <taxon>Sophophora</taxon>
    </lineage>
</organism>
<dbReference type="Gene3D" id="1.20.58.1070">
    <property type="match status" value="1"/>
</dbReference>
<dbReference type="GO" id="GO:0032797">
    <property type="term" value="C:SMN complex"/>
    <property type="evidence" value="ECO:0007669"/>
    <property type="project" value="UniProtKB-UniRule"/>
</dbReference>
<proteinExistence type="inferred from homology"/>
<sequence length="245" mass="28866">MQNEPEEQTFQLQALEIREPDVNFDPKKPPESGEEYLMHMLYERKRCPAVVTKRSSKIRDNAGNNTFEMMDNPALPPFKCLLPTPEWRDEQVKSFQAARSQVLILRRELVNHNYDQSAEPPLTSDQEKWQEFCRNQQPLLSTLLHLTQSDLEHLLEMLSKWLQVKDQDTDLLQDVWLARWLYATLVCLHLPLEPHVFSTLRYIARSSIHLRNQLKAEEVQRAAPYNLLLTLIVHVFAQSDFKEYI</sequence>
<evidence type="ECO:0000256" key="5">
    <source>
        <dbReference type="ARBA" id="ARBA00025758"/>
    </source>
</evidence>
<comment type="similarity">
    <text evidence="5 7">Belongs to the gemin-2 family.</text>
</comment>
<reference evidence="8" key="1">
    <citation type="submission" date="2025-08" db="UniProtKB">
        <authorList>
            <consortium name="RefSeq"/>
        </authorList>
    </citation>
    <scope>IDENTIFICATION</scope>
</reference>
<comment type="subunit">
    <text evidence="7">Part of the core SMN complex.</text>
</comment>
<accession>A0A6P4FG35</accession>
<protein>
    <recommendedName>
        <fullName evidence="6 7">Gem-associated protein 2</fullName>
    </recommendedName>
</protein>
<dbReference type="PANTHER" id="PTHR12794:SF0">
    <property type="entry name" value="GEM-ASSOCIATED PROTEIN 2"/>
    <property type="match status" value="1"/>
</dbReference>
<dbReference type="Pfam" id="PF04938">
    <property type="entry name" value="SIP1"/>
    <property type="match status" value="1"/>
</dbReference>
<dbReference type="GO" id="GO:0005681">
    <property type="term" value="C:spliceosomal complex"/>
    <property type="evidence" value="ECO:0007669"/>
    <property type="project" value="UniProtKB-UniRule"/>
</dbReference>
<dbReference type="PIRSF" id="PIRSF038038">
    <property type="entry name" value="SMN_Gemin2"/>
    <property type="match status" value="1"/>
</dbReference>
<keyword evidence="4 7" id="KW-0508">mRNA splicing</keyword>
<dbReference type="AlphaFoldDB" id="A0A6P4FG35"/>
<dbReference type="InterPro" id="IPR035426">
    <property type="entry name" value="Gemin2/Brr1"/>
</dbReference>
<dbReference type="PANTHER" id="PTHR12794">
    <property type="entry name" value="GEMIN2"/>
    <property type="match status" value="1"/>
</dbReference>
<dbReference type="InterPro" id="IPR017364">
    <property type="entry name" value="GEMIN2"/>
</dbReference>